<protein>
    <recommendedName>
        <fullName evidence="5">Helicase C-terminal domain-containing protein</fullName>
    </recommendedName>
</protein>
<dbReference type="PANTHER" id="PTHR45623:SF13">
    <property type="entry name" value="HELICASE PROTEIN MOM1"/>
    <property type="match status" value="1"/>
</dbReference>
<feature type="region of interest" description="Disordered" evidence="4">
    <location>
        <begin position="1107"/>
        <end position="1135"/>
    </location>
</feature>
<dbReference type="InterPro" id="IPR038718">
    <property type="entry name" value="SNF2-like_sf"/>
</dbReference>
<dbReference type="PROSITE" id="PS51194">
    <property type="entry name" value="HELICASE_CTER"/>
    <property type="match status" value="1"/>
</dbReference>
<evidence type="ECO:0000313" key="6">
    <source>
        <dbReference type="EMBL" id="EYU36171.1"/>
    </source>
</evidence>
<feature type="domain" description="Helicase C-terminal" evidence="5">
    <location>
        <begin position="300"/>
        <end position="463"/>
    </location>
</feature>
<accession>A0A022R7F0</accession>
<dbReference type="GO" id="GO:0005524">
    <property type="term" value="F:ATP binding"/>
    <property type="evidence" value="ECO:0007669"/>
    <property type="project" value="InterPro"/>
</dbReference>
<dbReference type="eggNOG" id="KOG0383">
    <property type="taxonomic scope" value="Eukaryota"/>
</dbReference>
<dbReference type="Pfam" id="PF00176">
    <property type="entry name" value="SNF2-rel_dom"/>
    <property type="match status" value="1"/>
</dbReference>
<feature type="region of interest" description="Disordered" evidence="4">
    <location>
        <begin position="628"/>
        <end position="666"/>
    </location>
</feature>
<feature type="compositionally biased region" description="Low complexity" evidence="4">
    <location>
        <begin position="1001"/>
        <end position="1014"/>
    </location>
</feature>
<dbReference type="CDD" id="cd18793">
    <property type="entry name" value="SF2_C_SNF"/>
    <property type="match status" value="1"/>
</dbReference>
<dbReference type="STRING" id="4155.A0A022R7F0"/>
<organism evidence="6 7">
    <name type="scientific">Erythranthe guttata</name>
    <name type="common">Yellow monkey flower</name>
    <name type="synonym">Mimulus guttatus</name>
    <dbReference type="NCBI Taxonomy" id="4155"/>
    <lineage>
        <taxon>Eukaryota</taxon>
        <taxon>Viridiplantae</taxon>
        <taxon>Streptophyta</taxon>
        <taxon>Embryophyta</taxon>
        <taxon>Tracheophyta</taxon>
        <taxon>Spermatophyta</taxon>
        <taxon>Magnoliopsida</taxon>
        <taxon>eudicotyledons</taxon>
        <taxon>Gunneridae</taxon>
        <taxon>Pentapetalae</taxon>
        <taxon>asterids</taxon>
        <taxon>lamiids</taxon>
        <taxon>Lamiales</taxon>
        <taxon>Phrymaceae</taxon>
        <taxon>Erythranthe</taxon>
    </lineage>
</organism>
<dbReference type="SUPFAM" id="SSF52540">
    <property type="entry name" value="P-loop containing nucleoside triphosphate hydrolases"/>
    <property type="match status" value="2"/>
</dbReference>
<evidence type="ECO:0000259" key="5">
    <source>
        <dbReference type="PROSITE" id="PS51194"/>
    </source>
</evidence>
<gene>
    <name evidence="6" type="ORF">MIMGU_mgv1a0000881mg</name>
</gene>
<feature type="compositionally biased region" description="Low complexity" evidence="4">
    <location>
        <begin position="1407"/>
        <end position="1422"/>
    </location>
</feature>
<dbReference type="GO" id="GO:0042393">
    <property type="term" value="F:histone binding"/>
    <property type="evidence" value="ECO:0000318"/>
    <property type="project" value="GO_Central"/>
</dbReference>
<dbReference type="InterPro" id="IPR027417">
    <property type="entry name" value="P-loop_NTPase"/>
</dbReference>
<dbReference type="GO" id="GO:0006338">
    <property type="term" value="P:chromatin remodeling"/>
    <property type="evidence" value="ECO:0000318"/>
    <property type="project" value="GO_Central"/>
</dbReference>
<dbReference type="Pfam" id="PF25029">
    <property type="entry name" value="MOM1"/>
    <property type="match status" value="1"/>
</dbReference>
<keyword evidence="7" id="KW-1185">Reference proteome</keyword>
<evidence type="ECO:0000256" key="2">
    <source>
        <dbReference type="ARBA" id="ARBA00022801"/>
    </source>
</evidence>
<dbReference type="InterPro" id="IPR056882">
    <property type="entry name" value="MOM1_dom"/>
</dbReference>
<dbReference type="GO" id="GO:0003682">
    <property type="term" value="F:chromatin binding"/>
    <property type="evidence" value="ECO:0000318"/>
    <property type="project" value="GO_Central"/>
</dbReference>
<sequence>EQAVAIILFIRSMSEIGWPFLVVTGSSSVSQWEAEFARLVPSVDVVVYSGNRNTRKGIRASEFNEGGSRVMFQVLLSSAEAVLEDLDRLRSIKWEAIVIDGYKQSEISIDLEQIRVLSTELRILILSGQIKVRYTSGSLIFFFIILTSVNISFETSQESTSEYLKILSLLESDGDFDKLAGLKSDTNENICKLKDRLSRFIANGSTSQVSRLIEYWLPVQMSNFQLEEYCDTLLSNSIYLRSCSKNDHVGALQDILLTVRKCCDHPYLLDSSVQGSLIAEQRPAAEILDYGVKASGKLELLDSILTEIKMRGLRVLVLYQLIIGSGGASTGDILDDFLRQRFGQYTYERIDAGVLRSKKQAALNRFNKKETEQFVFLLETRACASIIKLSSVDVIIIFDSDWNPANDLRALQKISIDSKVEHIKVFRLYSSFTVEERALILAKQNLNLDNNLQNFSRTTSNTLLRWGAMYLFSKLDEYHADNKSNMALNVSSGQLLLNEVVKEFKAILSGSENTDSDSIISKVKLGVGSYNTNVSTLGETKLELKDEEEPHIFWRNLLDGKNPQWKHLKGPCRRNRKRVNYLDGSPSKLEAEKHDVSKKRKKMLNKNPDPAIVEVELGVHQVTQVAVPEGGHSTTIKPCNQSQDLRSDSTPNNKPNSISVQRSFGDEASVAVSEEKNVSSDEKKSLHNFLQGEMMRLCQILKVSEEVTNVARRFLDYVMKNHHFNSDSPSIVQAFQISLYWNAASITKQKVDKKNSLMLAEQLLNYQCTEEQASTVYLKMRSLKRNYLQCSENNINSGSDCLIAEEDISKEPNVNEWSSQSSSHNARNLNNEIREKSANEEHAEGQVLLQQKVTSNDNKTGSCELINKLKKIQKKCDKRTKKLERKHQQEIQEFHRVWEEKRVKLETDHKLESAFIRSIHGQGSVRVDKLKLLDSNFAKKMEEHNLLKDVQFRDLEAEQLAAINEERQKAALWLDKAKVCSGEVGTVNRPQSLGSQSGDDAAPSITSSSPPAEAIDPKTSVENSGTACAQNGGKVVSLENSSSRMVEHLISNNSADKGETVSADLPAPVEKVSDEIQPVELSEECPIEVSKTVRNKFVGHVHPVELSDASKESSDQGSGNALPNALVSQKDGTDETASGELLQSLGQTLVHSEQTVAMPDCSDLFAGQVQQDKLDQSLAAAEIRDLDAPAVENQSTSEVARSALVDTVAPSPSIPEATVIDEVVTPIPTNLEAPVTDEVVNPVASNVESPVDISLSLNQSPTIEDHDQGRSSSQTVEPRVTGVAQESISRSAENVEIRSSGRLDIIVPMTGVAHTQSVELSDVCQNDIAIPQVRMGTAGQPNQAGLQLETGVSSLFMPRLPHLSMAPPARPSPGPSQQQITAPAGQTLQQQVSRPPSVRPPSPGSNQQQIVAPAVQTVQQQVSRPPSVRPFAGPSQQQIAAPAVQTVQQQVLRQPSMRPSIAPGQSVAAAATPPLVQAIQDLLSSSSSSSRPPLLISSITPTRNPLRLGCEIRSRAPHLQPFRPAASIPYSSSPLQQMQPSQPGLQTTPRPPGPQTQAPPPRPPLANPPVPTVAAAATDRCHNNGGSNLPEICSTFGTLELSDLEIISNVQDNQTSRVVCLSDDE</sequence>
<dbReference type="EMBL" id="KI630592">
    <property type="protein sequence ID" value="EYU36171.1"/>
    <property type="molecule type" value="Genomic_DNA"/>
</dbReference>
<feature type="non-terminal residue" evidence="6">
    <location>
        <position position="1"/>
    </location>
</feature>
<feature type="region of interest" description="Disordered" evidence="4">
    <location>
        <begin position="1517"/>
        <end position="1571"/>
    </location>
</feature>
<dbReference type="GO" id="GO:0016887">
    <property type="term" value="F:ATP hydrolysis activity"/>
    <property type="evidence" value="ECO:0000318"/>
    <property type="project" value="GO_Central"/>
</dbReference>
<feature type="compositionally biased region" description="Polar residues" evidence="4">
    <location>
        <begin position="988"/>
        <end position="998"/>
    </location>
</feature>
<dbReference type="InterPro" id="IPR049730">
    <property type="entry name" value="SNF2/RAD54-like_C"/>
</dbReference>
<dbReference type="GO" id="GO:0005634">
    <property type="term" value="C:nucleus"/>
    <property type="evidence" value="ECO:0000318"/>
    <property type="project" value="GO_Central"/>
</dbReference>
<name>A0A022R7F0_ERYGU</name>
<dbReference type="eggNOG" id="KOG0384">
    <property type="taxonomic scope" value="Eukaryota"/>
</dbReference>
<proteinExistence type="predicted"/>
<keyword evidence="2" id="KW-0378">Hydrolase</keyword>
<feature type="region of interest" description="Disordered" evidence="4">
    <location>
        <begin position="1260"/>
        <end position="1286"/>
    </location>
</feature>
<evidence type="ECO:0000313" key="7">
    <source>
        <dbReference type="Proteomes" id="UP000030748"/>
    </source>
</evidence>
<dbReference type="GO" id="GO:0140658">
    <property type="term" value="F:ATP-dependent chromatin remodeler activity"/>
    <property type="evidence" value="ECO:0000318"/>
    <property type="project" value="GO_Central"/>
</dbReference>
<keyword evidence="3" id="KW-0539">Nucleus</keyword>
<feature type="region of interest" description="Disordered" evidence="4">
    <location>
        <begin position="585"/>
        <end position="607"/>
    </location>
</feature>
<dbReference type="Proteomes" id="UP000030748">
    <property type="component" value="Unassembled WGS sequence"/>
</dbReference>
<dbReference type="PANTHER" id="PTHR45623">
    <property type="entry name" value="CHROMODOMAIN-HELICASE-DNA-BINDING PROTEIN 3-RELATED-RELATED"/>
    <property type="match status" value="1"/>
</dbReference>
<comment type="subcellular location">
    <subcellularLocation>
        <location evidence="1">Nucleus</location>
    </subcellularLocation>
</comment>
<dbReference type="Gene3D" id="3.40.50.10810">
    <property type="entry name" value="Tandem AAA-ATPase domain"/>
    <property type="match status" value="1"/>
</dbReference>
<evidence type="ECO:0000256" key="3">
    <source>
        <dbReference type="ARBA" id="ARBA00023242"/>
    </source>
</evidence>
<feature type="region of interest" description="Disordered" evidence="4">
    <location>
        <begin position="986"/>
        <end position="1028"/>
    </location>
</feature>
<dbReference type="Gene3D" id="3.40.50.300">
    <property type="entry name" value="P-loop containing nucleotide triphosphate hydrolases"/>
    <property type="match status" value="1"/>
</dbReference>
<dbReference type="GO" id="GO:0003677">
    <property type="term" value="F:DNA binding"/>
    <property type="evidence" value="ECO:0000318"/>
    <property type="project" value="GO_Central"/>
</dbReference>
<feature type="region of interest" description="Disordered" evidence="4">
    <location>
        <begin position="1361"/>
        <end position="1440"/>
    </location>
</feature>
<reference evidence="6 7" key="1">
    <citation type="journal article" date="2013" name="Proc. Natl. Acad. Sci. U.S.A.">
        <title>Fine-scale variation in meiotic recombination in Mimulus inferred from population shotgun sequencing.</title>
        <authorList>
            <person name="Hellsten U."/>
            <person name="Wright K.M."/>
            <person name="Jenkins J."/>
            <person name="Shu S."/>
            <person name="Yuan Y."/>
            <person name="Wessler S.R."/>
            <person name="Schmutz J."/>
            <person name="Willis J.H."/>
            <person name="Rokhsar D.S."/>
        </authorList>
    </citation>
    <scope>NUCLEOTIDE SEQUENCE [LARGE SCALE GENOMIC DNA]</scope>
    <source>
        <strain evidence="7">cv. DUN x IM62</strain>
    </source>
</reference>
<feature type="compositionally biased region" description="Polar residues" evidence="4">
    <location>
        <begin position="1375"/>
        <end position="1388"/>
    </location>
</feature>
<evidence type="ECO:0000256" key="1">
    <source>
        <dbReference type="ARBA" id="ARBA00004123"/>
    </source>
</evidence>
<dbReference type="GO" id="GO:0000785">
    <property type="term" value="C:chromatin"/>
    <property type="evidence" value="ECO:0000318"/>
    <property type="project" value="GO_Central"/>
</dbReference>
<dbReference type="Pfam" id="PF00271">
    <property type="entry name" value="Helicase_C"/>
    <property type="match status" value="1"/>
</dbReference>
<evidence type="ECO:0000256" key="4">
    <source>
        <dbReference type="SAM" id="MobiDB-lite"/>
    </source>
</evidence>
<feature type="compositionally biased region" description="Pro residues" evidence="4">
    <location>
        <begin position="1549"/>
        <end position="1571"/>
    </location>
</feature>
<feature type="compositionally biased region" description="Low complexity" evidence="4">
    <location>
        <begin position="1529"/>
        <end position="1548"/>
    </location>
</feature>
<dbReference type="InterPro" id="IPR001650">
    <property type="entry name" value="Helicase_C-like"/>
</dbReference>
<dbReference type="InterPro" id="IPR000330">
    <property type="entry name" value="SNF2_N"/>
</dbReference>
<feature type="compositionally biased region" description="Polar residues" evidence="4">
    <location>
        <begin position="632"/>
        <end position="662"/>
    </location>
</feature>